<evidence type="ECO:0000313" key="1">
    <source>
        <dbReference type="EMBL" id="CAK0892836.1"/>
    </source>
</evidence>
<gene>
    <name evidence="1" type="ORF">PCOR1329_LOCUS72383</name>
</gene>
<comment type="caution">
    <text evidence="1">The sequence shown here is derived from an EMBL/GenBank/DDBJ whole genome shotgun (WGS) entry which is preliminary data.</text>
</comment>
<accession>A0ABN9X0R1</accession>
<dbReference type="Proteomes" id="UP001189429">
    <property type="component" value="Unassembled WGS sequence"/>
</dbReference>
<proteinExistence type="predicted"/>
<evidence type="ECO:0008006" key="3">
    <source>
        <dbReference type="Google" id="ProtNLM"/>
    </source>
</evidence>
<name>A0ABN9X0R1_9DINO</name>
<keyword evidence="2" id="KW-1185">Reference proteome</keyword>
<evidence type="ECO:0000313" key="2">
    <source>
        <dbReference type="Proteomes" id="UP001189429"/>
    </source>
</evidence>
<dbReference type="CDD" id="cd09917">
    <property type="entry name" value="F-box_SF"/>
    <property type="match status" value="1"/>
</dbReference>
<sequence>MAALLAADRYLSEELLSLRVYALLAGAELRRASQSCRRWLGGLRAAPRVVQERARWRWRWSRASSHALIHGDDACAVRGGGGWHPGAVAIADLRLTADSEAAWRVDSTGAGEAASQEAMEEGYAYIMGRNDAPADRAKERCTLTARRPQVHSGHVSGVQTASRPGGELMRARAWVPEGPLEAWFDDPQASMFYGGRSLRCCFSTGDSSGPRIDYVQADGRLVDACLSRLRHVGDWVEFHLSAGVLSAVDFKGHTFVWSGRLPAGTAWYPTLAWTGSSAVLCLTYPEHFAAAQQPREAPGGT</sequence>
<reference evidence="1" key="1">
    <citation type="submission" date="2023-10" db="EMBL/GenBank/DDBJ databases">
        <authorList>
            <person name="Chen Y."/>
            <person name="Shah S."/>
            <person name="Dougan E. K."/>
            <person name="Thang M."/>
            <person name="Chan C."/>
        </authorList>
    </citation>
    <scope>NUCLEOTIDE SEQUENCE [LARGE SCALE GENOMIC DNA]</scope>
</reference>
<protein>
    <recommendedName>
        <fullName evidence="3">F-box domain-containing protein</fullName>
    </recommendedName>
</protein>
<dbReference type="EMBL" id="CAUYUJ010019671">
    <property type="protein sequence ID" value="CAK0892836.1"/>
    <property type="molecule type" value="Genomic_DNA"/>
</dbReference>
<organism evidence="1 2">
    <name type="scientific">Prorocentrum cordatum</name>
    <dbReference type="NCBI Taxonomy" id="2364126"/>
    <lineage>
        <taxon>Eukaryota</taxon>
        <taxon>Sar</taxon>
        <taxon>Alveolata</taxon>
        <taxon>Dinophyceae</taxon>
        <taxon>Prorocentrales</taxon>
        <taxon>Prorocentraceae</taxon>
        <taxon>Prorocentrum</taxon>
    </lineage>
</organism>